<comment type="caution">
    <text evidence="1">The sequence shown here is derived from an EMBL/GenBank/DDBJ whole genome shotgun (WGS) entry which is preliminary data.</text>
</comment>
<feature type="non-terminal residue" evidence="1">
    <location>
        <position position="1"/>
    </location>
</feature>
<accession>A0A117MF67</accession>
<dbReference type="EMBL" id="LGHE01000146">
    <property type="protein sequence ID" value="KUL00752.1"/>
    <property type="molecule type" value="Genomic_DNA"/>
</dbReference>
<gene>
    <name evidence="1" type="ORF">XE10_1292</name>
</gene>
<name>A0A117MF67_9EURY</name>
<evidence type="ECO:0000313" key="1">
    <source>
        <dbReference type="EMBL" id="KUL00752.1"/>
    </source>
</evidence>
<protein>
    <submittedName>
        <fullName evidence="1">Uncharacterized protein</fullName>
    </submittedName>
</protein>
<dbReference type="PATRIC" id="fig|2198.3.peg.1179"/>
<reference evidence="2" key="1">
    <citation type="journal article" date="2015" name="MBio">
        <title>Genome-Resolved Metagenomic Analysis Reveals Roles for Candidate Phyla and Other Microbial Community Members in Biogeochemical Transformations in Oil Reservoirs.</title>
        <authorList>
            <person name="Hu P."/>
            <person name="Tom L."/>
            <person name="Singh A."/>
            <person name="Thomas B.C."/>
            <person name="Baker B.J."/>
            <person name="Piceno Y.M."/>
            <person name="Andersen G.L."/>
            <person name="Banfield J.F."/>
        </authorList>
    </citation>
    <scope>NUCLEOTIDE SEQUENCE [LARGE SCALE GENOMIC DNA]</scope>
</reference>
<evidence type="ECO:0000313" key="2">
    <source>
        <dbReference type="Proteomes" id="UP000054598"/>
    </source>
</evidence>
<proteinExistence type="predicted"/>
<sequence>AVDVGIVSLSPSFIDGNSVDGAASASAIGMVQGDRVDGEVLVLGMNLGILSRGSDATFNNIYNGYIGFPYYYEEEECEPYAFYNWWGDASGPSKFGPGTGSPVTGTMNYEPWLTKPADVVLETGKSYFGLEIGSPNIGGDGYREGLEPGWNTLSFPLALENNTWQAVTHAGDGLDYAVACTWDSTNQRWVQMTATSKINPLDSVYILMNDYDRLPVAISPDPTNPPVKMLQAGWNLVGPAYDLVPLNEPVDDITLWWGEPYGTSLVKALASVEQTPAGLTGYTVVVSPSINPESWVYTPGDGTEPDMDATCGYWVYMKNPVELVGFSSTPLDMPWWAWDL</sequence>
<organism evidence="1 2">
    <name type="scientific">Methanoculleus marisnigri</name>
    <dbReference type="NCBI Taxonomy" id="2198"/>
    <lineage>
        <taxon>Archaea</taxon>
        <taxon>Methanobacteriati</taxon>
        <taxon>Methanobacteriota</taxon>
        <taxon>Stenosarchaea group</taxon>
        <taxon>Methanomicrobia</taxon>
        <taxon>Methanomicrobiales</taxon>
        <taxon>Methanomicrobiaceae</taxon>
        <taxon>Methanoculleus</taxon>
    </lineage>
</organism>
<dbReference type="AlphaFoldDB" id="A0A117MF67"/>
<dbReference type="Proteomes" id="UP000054598">
    <property type="component" value="Unassembled WGS sequence"/>
</dbReference>